<evidence type="ECO:0000313" key="4">
    <source>
        <dbReference type="Proteomes" id="UP001202248"/>
    </source>
</evidence>
<organism evidence="3 4">
    <name type="scientific">Niabella ginsengisoli</name>
    <dbReference type="NCBI Taxonomy" id="522298"/>
    <lineage>
        <taxon>Bacteria</taxon>
        <taxon>Pseudomonadati</taxon>
        <taxon>Bacteroidota</taxon>
        <taxon>Chitinophagia</taxon>
        <taxon>Chitinophagales</taxon>
        <taxon>Chitinophagaceae</taxon>
        <taxon>Niabella</taxon>
    </lineage>
</organism>
<dbReference type="InterPro" id="IPR043594">
    <property type="entry name" value="HMGL"/>
</dbReference>
<evidence type="ECO:0008006" key="5">
    <source>
        <dbReference type="Google" id="ProtNLM"/>
    </source>
</evidence>
<dbReference type="InterPro" id="IPR013785">
    <property type="entry name" value="Aldolase_TIM"/>
</dbReference>
<dbReference type="RefSeq" id="WP_240830733.1">
    <property type="nucleotide sequence ID" value="NZ_JAKWBL010000003.1"/>
</dbReference>
<dbReference type="PANTHER" id="PTHR42738:SF7">
    <property type="entry name" value="HYDROXYMETHYLGLUTARYL-COA LYASE"/>
    <property type="match status" value="1"/>
</dbReference>
<name>A0ABS9SKZ1_9BACT</name>
<comment type="caution">
    <text evidence="3">The sequence shown here is derived from an EMBL/GenBank/DDBJ whole genome shotgun (WGS) entry which is preliminary data.</text>
</comment>
<sequence length="108" mass="11914">MNNELIKITESPRDAQQGLPFTIPVEQRAAYINEIMKAGFDVIDFGSFVSPKAVPQMADSEKVLELIDKTQSNTKLLAIVGNTRGTQDACSLEKIDMIGFPYSISNTF</sequence>
<proteinExistence type="predicted"/>
<dbReference type="EMBL" id="JAKWBL010000003">
    <property type="protein sequence ID" value="MCH5599052.1"/>
    <property type="molecule type" value="Genomic_DNA"/>
</dbReference>
<evidence type="ECO:0000256" key="1">
    <source>
        <dbReference type="ARBA" id="ARBA00022723"/>
    </source>
</evidence>
<dbReference type="PANTHER" id="PTHR42738">
    <property type="entry name" value="HYDROXYMETHYLGLUTARYL-COA LYASE"/>
    <property type="match status" value="1"/>
</dbReference>
<reference evidence="3 4" key="1">
    <citation type="submission" date="2022-02" db="EMBL/GenBank/DDBJ databases">
        <authorList>
            <person name="Min J."/>
        </authorList>
    </citation>
    <scope>NUCLEOTIDE SEQUENCE [LARGE SCALE GENOMIC DNA]</scope>
    <source>
        <strain evidence="3 4">GR10-1</strain>
    </source>
</reference>
<keyword evidence="2" id="KW-0456">Lyase</keyword>
<evidence type="ECO:0000256" key="2">
    <source>
        <dbReference type="ARBA" id="ARBA00023239"/>
    </source>
</evidence>
<dbReference type="Gene3D" id="3.20.20.70">
    <property type="entry name" value="Aldolase class I"/>
    <property type="match status" value="1"/>
</dbReference>
<keyword evidence="1" id="KW-0479">Metal-binding</keyword>
<evidence type="ECO:0000313" key="3">
    <source>
        <dbReference type="EMBL" id="MCH5599052.1"/>
    </source>
</evidence>
<gene>
    <name evidence="3" type="ORF">MKP09_14620</name>
</gene>
<accession>A0ABS9SKZ1</accession>
<protein>
    <recommendedName>
        <fullName evidence="5">Hydroxymethylglutaryl-CoA lyase</fullName>
    </recommendedName>
</protein>
<keyword evidence="4" id="KW-1185">Reference proteome</keyword>
<dbReference type="SUPFAM" id="SSF51569">
    <property type="entry name" value="Aldolase"/>
    <property type="match status" value="1"/>
</dbReference>
<dbReference type="Proteomes" id="UP001202248">
    <property type="component" value="Unassembled WGS sequence"/>
</dbReference>